<organism evidence="3 4">
    <name type="scientific">Nostoc flagelliforme CCNUN1</name>
    <dbReference type="NCBI Taxonomy" id="2038116"/>
    <lineage>
        <taxon>Bacteria</taxon>
        <taxon>Bacillati</taxon>
        <taxon>Cyanobacteriota</taxon>
        <taxon>Cyanophyceae</taxon>
        <taxon>Nostocales</taxon>
        <taxon>Nostocaceae</taxon>
        <taxon>Nostoc</taxon>
    </lineage>
</organism>
<dbReference type="Pfam" id="PF05860">
    <property type="entry name" value="TPS"/>
    <property type="match status" value="1"/>
</dbReference>
<dbReference type="Gene3D" id="2.160.20.10">
    <property type="entry name" value="Single-stranded right-handed beta-helix, Pectin lyase-like"/>
    <property type="match status" value="4"/>
</dbReference>
<evidence type="ECO:0000256" key="1">
    <source>
        <dbReference type="SAM" id="MobiDB-lite"/>
    </source>
</evidence>
<protein>
    <submittedName>
        <fullName evidence="3">Large exoprotein involved in heme utilization or adhesion</fullName>
    </submittedName>
</protein>
<accession>A0A2K8SG81</accession>
<evidence type="ECO:0000313" key="4">
    <source>
        <dbReference type="Proteomes" id="UP000232003"/>
    </source>
</evidence>
<dbReference type="InterPro" id="IPR012334">
    <property type="entry name" value="Pectin_lyas_fold"/>
</dbReference>
<dbReference type="InterPro" id="IPR011050">
    <property type="entry name" value="Pectin_lyase_fold/virulence"/>
</dbReference>
<feature type="region of interest" description="Disordered" evidence="1">
    <location>
        <begin position="1407"/>
        <end position="1426"/>
    </location>
</feature>
<reference evidence="3 4" key="1">
    <citation type="submission" date="2017-11" db="EMBL/GenBank/DDBJ databases">
        <title>Complete genome of a free-living desiccation-tolerant cyanobacterium and its photosynthetic adaptation to extreme terrestrial habitat.</title>
        <authorList>
            <person name="Shang J."/>
        </authorList>
    </citation>
    <scope>NUCLEOTIDE SEQUENCE [LARGE SCALE GENOMIC DNA]</scope>
    <source>
        <strain evidence="3 4">CCNUN1</strain>
    </source>
</reference>
<dbReference type="SUPFAM" id="SSF51126">
    <property type="entry name" value="Pectin lyase-like"/>
    <property type="match status" value="7"/>
</dbReference>
<name>A0A2K8SG81_9NOSO</name>
<dbReference type="Proteomes" id="UP000232003">
    <property type="component" value="Chromosome"/>
</dbReference>
<dbReference type="EMBL" id="CP024785">
    <property type="protein sequence ID" value="AUB34447.1"/>
    <property type="molecule type" value="Genomic_DNA"/>
</dbReference>
<evidence type="ECO:0000259" key="2">
    <source>
        <dbReference type="SMART" id="SM00912"/>
    </source>
</evidence>
<dbReference type="InterPro" id="IPR008638">
    <property type="entry name" value="FhaB/CdiA-like_TPS"/>
</dbReference>
<proteinExistence type="predicted"/>
<feature type="domain" description="Filamentous haemagglutinin FhaB/tRNA nuclease CdiA-like TPS" evidence="2">
    <location>
        <begin position="36"/>
        <end position="147"/>
    </location>
</feature>
<dbReference type="RefSeq" id="WP_100897052.1">
    <property type="nucleotide sequence ID" value="NZ_CAWNNC010000001.1"/>
</dbReference>
<sequence length="1460" mass="147952">MSFRAMRLDWLQGLGIAIASAIALYANISVAQIIPDGTLPNNSNVTLENNTFKITGGSQARGNLFHSFKDFSVSTGSEAFFNNAADIQNIISRVTGKSISNIDGLIRANGTANLFLINPNGIIFGQNARLNIGGSFFATSANSMKFADGFEFSAKKPQSTPLLTINVPIGLQFGSNTGGVLVRGSSLQVNPGRSLTLVGGNVSMDGGKLVAPSGRVELGGVTGENTVGLFPNRDFLGLNFPQGVPQADVSLTNQAEVNVLASSGGSIAINAANLNISEGSQLITGISDVGLSKTPAGDIKINATGIVAIADSSNISNQVLENAVGNSGNININADSLSLSNNSFLAASTNGQGNAGNVTINTNSLSVFESSFLAASANGEGDAGNITINARDTVSFNKESHAYTDVTVKGNGGDIKITTGSLFVTDDSFLASSTKGDGNSGNIIINARDAISLDRSWAYTDVGENGNGQAGNFNIASDSLSLTNGSQLDASTKNDGNAGNITIDTGLLSVSDNSFLAASANGQQGNAGNITIDARDRILFDRAGQVYTNVTGTGKGGDLNITTGSLSVVEGSYLAASANGQQGNAGNITINARDTVSFAKGSQAYTDVTVKGNGGDIKITTGSLFVTDDSFLASSTRGEGNSGNITINARGAISFDKGSAYTDVKENGNGQAGNFNITSDSLSLTNSARLIASTKNEGNAGNITINTGVFSVTNESFLAASANGQQGNAGNITINARDRVLFDLGSQAYTNVTTKGKGGDISISTGLLTVTNSSKLNASTSGVGDAGNITFSTGSFSVTNDSQVTASTSGVGNAGNITINTNSLFATNESFLAASANGRGNAGNITINARDHISFDYGAKVYTDVNQLPFGDTTEAEGNGGDIKITSESLSLTNGAQLISNTQGEGNAGSIIIDTGILSVTSKSFLAASANGQNGDAGNITINAGARVLFDQGSAFSNVGICSLIAVGCTLTNNTIKGNGGNIRITAPSLQLINGSFLATGVGDDNNLEKKVEGNAGGISIYLRDGLSLDKSFIATTLFANGKGEAGDIDIQAGFISSYQSLISASTQGQGNAGGVSVQTKGAISLADSDISTAVQKGATGDAQGINITARSLLLTDGAQLNTVTSGEGKAGNILINTTDKVNVSGTNTTVAPTDLFQNNIPPRFNSPPQFVDAVSSGIFSSTNSSGVGGNITVNTNTFSISKSAVVDARTTASGTGGAININTNTIDAISGGQLTAITSGSGRAGSITLNATDSATITDSDLTYSARLAQFGADNIDIYGKPKVGNQGAASRLTVSSVGSGSAGDLTVQANSIRLDNSAKISADTTGGGGDIFLNSPLLLLRRGSSITTNASGNEITGGNITIDNKNGFIIAVPNENSDIRADSANFRGGNVTIKNIAGIFGIQSRNKPSPNTNDITATGATPNLSGNVQINTPDVNPSNGLVELPTNLVDASSACRQK</sequence>
<dbReference type="KEGG" id="nfl:COO91_00267"/>
<dbReference type="OrthoDB" id="524782at2"/>
<evidence type="ECO:0000313" key="3">
    <source>
        <dbReference type="EMBL" id="AUB34447.1"/>
    </source>
</evidence>
<dbReference type="NCBIfam" id="TIGR01901">
    <property type="entry name" value="adhes_NPXG"/>
    <property type="match status" value="1"/>
</dbReference>
<dbReference type="SMART" id="SM00912">
    <property type="entry name" value="Haemagg_act"/>
    <property type="match status" value="1"/>
</dbReference>
<keyword evidence="4" id="KW-1185">Reference proteome</keyword>
<gene>
    <name evidence="3" type="ORF">COO91_00267</name>
</gene>